<evidence type="ECO:0000313" key="5">
    <source>
        <dbReference type="EMBL" id="CAB3991261.1"/>
    </source>
</evidence>
<dbReference type="AlphaFoldDB" id="A0A7D9HUL3"/>
<comment type="caution">
    <text evidence="5">The sequence shown here is derived from an EMBL/GenBank/DDBJ whole genome shotgun (WGS) entry which is preliminary data.</text>
</comment>
<dbReference type="Pfam" id="PF05049">
    <property type="entry name" value="IIGP"/>
    <property type="match status" value="2"/>
</dbReference>
<keyword evidence="3" id="KW-0378">Hydrolase</keyword>
<dbReference type="GO" id="GO:0005525">
    <property type="term" value="F:GTP binding"/>
    <property type="evidence" value="ECO:0007669"/>
    <property type="project" value="UniProtKB-KW"/>
</dbReference>
<keyword evidence="4" id="KW-0342">GTP-binding</keyword>
<sequence>MKLHDASAVWLSGWTAISKFSQQYMATSNFQEAGSEESSLVFYLDVISKDDVELDIAIVGENGSGRSCFVNAIRGLEEDDRNAAKPRERETKELNLFVHPENPNIRFWILTMSIHDATFPCLEIEKYDAFLIFTAGFFSERHKQFAEMIKYNNRPLFFIRIIIDYDLPKEEDEILTEQLLKDLRRSLAVKLQDLHLGEDEIYLISNHHPNKWDFLKLTKAIADALPSSKKECFIKIPKIQELVASEKFQDFIQGIEAKNKSIKRFFGNVHEVEQSFLRSGIVGVQRAMKKKLERWKEVTINLAIVGNSGVGKSSFINTIRGLEDNDPLAAETGIEEKTQAPTPFYHPTYQNVCFWDLPGIGTPTLPDIETFCKKFAIEKYDTFLIMSATRFTEYDLQLAMKIQSMEKSFFFIRTKIDNDKKAEKRKLKKEFNEEEMLKTLRNGCVENLQNFNFGEDKIFLISNWAPTKWDFDRLKLAILDQLPSKQKELLTFSLCTCSKTLLKEKIQLLRGRVWMTATASVASKFGLAPSLRVDEKLITSKIKFYRSQLEFPENNSEEFKMLTENLQKRVEKFYLKPDQPVLSWLKSFDEGNAYDIKMYGPFMVTNKPFKFVHKFLNLVLDDMEETALEIFDEATTREQDDVDSDESE</sequence>
<dbReference type="Proteomes" id="UP001152795">
    <property type="component" value="Unassembled WGS sequence"/>
</dbReference>
<dbReference type="PANTHER" id="PTHR32341:SF10">
    <property type="entry name" value="INTERFERON-INDUCIBLE GTPASE 5"/>
    <property type="match status" value="1"/>
</dbReference>
<gene>
    <name evidence="5" type="ORF">PACLA_8A079023</name>
</gene>
<organism evidence="5 6">
    <name type="scientific">Paramuricea clavata</name>
    <name type="common">Red gorgonian</name>
    <name type="synonym">Violescent sea-whip</name>
    <dbReference type="NCBI Taxonomy" id="317549"/>
    <lineage>
        <taxon>Eukaryota</taxon>
        <taxon>Metazoa</taxon>
        <taxon>Cnidaria</taxon>
        <taxon>Anthozoa</taxon>
        <taxon>Octocorallia</taxon>
        <taxon>Malacalcyonacea</taxon>
        <taxon>Plexauridae</taxon>
        <taxon>Paramuricea</taxon>
    </lineage>
</organism>
<proteinExistence type="inferred from homology"/>
<evidence type="ECO:0000256" key="1">
    <source>
        <dbReference type="ARBA" id="ARBA00005429"/>
    </source>
</evidence>
<dbReference type="InterPro" id="IPR030385">
    <property type="entry name" value="G_IRG_dom"/>
</dbReference>
<dbReference type="InterPro" id="IPR007743">
    <property type="entry name" value="Immunity-related_GTPase-like"/>
</dbReference>
<dbReference type="EMBL" id="CACRXK020001815">
    <property type="protein sequence ID" value="CAB3991261.1"/>
    <property type="molecule type" value="Genomic_DNA"/>
</dbReference>
<dbReference type="PANTHER" id="PTHR32341">
    <property type="entry name" value="INTERFERON-INDUCIBLE GTPASE"/>
    <property type="match status" value="1"/>
</dbReference>
<protein>
    <submittedName>
        <fullName evidence="5">Interferon-inducible GTPase 5-like</fullName>
    </submittedName>
</protein>
<dbReference type="PROSITE" id="PS51716">
    <property type="entry name" value="G_IRG"/>
    <property type="match status" value="2"/>
</dbReference>
<name>A0A7D9HUL3_PARCT</name>
<keyword evidence="2" id="KW-0547">Nucleotide-binding</keyword>
<evidence type="ECO:0000313" key="6">
    <source>
        <dbReference type="Proteomes" id="UP001152795"/>
    </source>
</evidence>
<dbReference type="InterPro" id="IPR051515">
    <property type="entry name" value="IRG"/>
</dbReference>
<evidence type="ECO:0000256" key="3">
    <source>
        <dbReference type="ARBA" id="ARBA00022801"/>
    </source>
</evidence>
<dbReference type="SUPFAM" id="SSF52540">
    <property type="entry name" value="P-loop containing nucleoside triphosphate hydrolases"/>
    <property type="match status" value="2"/>
</dbReference>
<dbReference type="InterPro" id="IPR027417">
    <property type="entry name" value="P-loop_NTPase"/>
</dbReference>
<reference evidence="5" key="1">
    <citation type="submission" date="2020-04" db="EMBL/GenBank/DDBJ databases">
        <authorList>
            <person name="Alioto T."/>
            <person name="Alioto T."/>
            <person name="Gomez Garrido J."/>
        </authorList>
    </citation>
    <scope>NUCLEOTIDE SEQUENCE</scope>
    <source>
        <strain evidence="5">A484AB</strain>
    </source>
</reference>
<dbReference type="GO" id="GO:0016787">
    <property type="term" value="F:hydrolase activity"/>
    <property type="evidence" value="ECO:0007669"/>
    <property type="project" value="UniProtKB-KW"/>
</dbReference>
<evidence type="ECO:0000256" key="4">
    <source>
        <dbReference type="ARBA" id="ARBA00023134"/>
    </source>
</evidence>
<keyword evidence="6" id="KW-1185">Reference proteome</keyword>
<dbReference type="Gene3D" id="3.40.50.300">
    <property type="entry name" value="P-loop containing nucleotide triphosphate hydrolases"/>
    <property type="match status" value="2"/>
</dbReference>
<dbReference type="GO" id="GO:0016020">
    <property type="term" value="C:membrane"/>
    <property type="evidence" value="ECO:0007669"/>
    <property type="project" value="InterPro"/>
</dbReference>
<dbReference type="FunFam" id="3.40.50.300:FF:000541">
    <property type="entry name" value="Immunity related GTPase M"/>
    <property type="match status" value="1"/>
</dbReference>
<accession>A0A7D9HUL3</accession>
<comment type="similarity">
    <text evidence="1">Belongs to the TRAFAC class dynamin-like GTPase superfamily. IRG family.</text>
</comment>
<evidence type="ECO:0000256" key="2">
    <source>
        <dbReference type="ARBA" id="ARBA00022741"/>
    </source>
</evidence>
<dbReference type="OrthoDB" id="422720at2759"/>